<dbReference type="GeneID" id="102372753"/>
<comment type="similarity">
    <text evidence="9">Belongs to the G-protein coupled receptor 1 family.</text>
</comment>
<dbReference type="PRINTS" id="PR00237">
    <property type="entry name" value="GPCRRHODOPSN"/>
</dbReference>
<dbReference type="GO" id="GO:0004984">
    <property type="term" value="F:olfactory receptor activity"/>
    <property type="evidence" value="ECO:0007669"/>
    <property type="project" value="InterPro"/>
</dbReference>
<dbReference type="CDD" id="cd15415">
    <property type="entry name" value="7tmA_OR5J-like"/>
    <property type="match status" value="1"/>
</dbReference>
<evidence type="ECO:0000256" key="9">
    <source>
        <dbReference type="RuleBase" id="RU000688"/>
    </source>
</evidence>
<keyword evidence="4 10" id="KW-1133">Transmembrane helix</keyword>
<evidence type="ECO:0000256" key="1">
    <source>
        <dbReference type="ARBA" id="ARBA00002936"/>
    </source>
</evidence>
<evidence type="ECO:0000256" key="4">
    <source>
        <dbReference type="ARBA" id="ARBA00022989"/>
    </source>
</evidence>
<feature type="domain" description="G-protein coupled receptors family 1 profile" evidence="11">
    <location>
        <begin position="41"/>
        <end position="290"/>
    </location>
</feature>
<evidence type="ECO:0000313" key="13">
    <source>
        <dbReference type="RefSeq" id="XP_025069668.1"/>
    </source>
</evidence>
<protein>
    <recommendedName>
        <fullName evidence="10">Olfactory receptor</fullName>
    </recommendedName>
</protein>
<evidence type="ECO:0000256" key="8">
    <source>
        <dbReference type="ARBA" id="ARBA00023224"/>
    </source>
</evidence>
<feature type="transmembrane region" description="Helical" evidence="10">
    <location>
        <begin position="197"/>
        <end position="221"/>
    </location>
</feature>
<dbReference type="KEGG" id="asn:102372753"/>
<reference evidence="13" key="1">
    <citation type="submission" date="2025-08" db="UniProtKB">
        <authorList>
            <consortium name="RefSeq"/>
        </authorList>
    </citation>
    <scope>IDENTIFICATION</scope>
</reference>
<dbReference type="RefSeq" id="XP_025069668.1">
    <property type="nucleotide sequence ID" value="XM_025213883.1"/>
</dbReference>
<name>A0A3Q0HGN2_ALLSI</name>
<feature type="transmembrane region" description="Helical" evidence="10">
    <location>
        <begin position="25"/>
        <end position="51"/>
    </location>
</feature>
<dbReference type="FunCoup" id="A0A3Q0HGN2">
    <property type="interactions" value="4"/>
</dbReference>
<dbReference type="SMART" id="SM01381">
    <property type="entry name" value="7TM_GPCR_Srsx"/>
    <property type="match status" value="1"/>
</dbReference>
<gene>
    <name evidence="13" type="primary">LOC102372753</name>
</gene>
<keyword evidence="3 9" id="KW-0812">Transmembrane</keyword>
<sequence>MDGSNYTMVTHFILLGLTDRSELQIPLFVLFLLVYIITLIGNLGMIVLIWIDPRLHTPMYFFLSNLSVVDLCYSSVFAPKMLVNFLVEKKMISYSACLSQYFFFVVFVTTEGFLLAAMAYDRYIAICNPLLYTAVMSRTPCIQLVSISYIGGLFNSLTHTCGLLRLSFCGPNIIKHYFCDFPPLLKLSCSDTHTNEIVLLAFSGVIAFLTLLTVIISYMYILSAILRIHSAEGRCKAFSTCTSHLTAVIVFYGSITFSYIQPSSSYSLEQEKISAVFYTLVIPMLNPLIYSLRNKEVKDSLRRTIAGENFPR</sequence>
<dbReference type="InterPro" id="IPR000725">
    <property type="entry name" value="Olfact_rcpt"/>
</dbReference>
<dbReference type="FunFam" id="1.20.1070.10:FF:000003">
    <property type="entry name" value="Olfactory receptor"/>
    <property type="match status" value="1"/>
</dbReference>
<dbReference type="PROSITE" id="PS50262">
    <property type="entry name" value="G_PROTEIN_RECEP_F1_2"/>
    <property type="match status" value="1"/>
</dbReference>
<organism evidence="12 13">
    <name type="scientific">Alligator sinensis</name>
    <name type="common">Chinese alligator</name>
    <dbReference type="NCBI Taxonomy" id="38654"/>
    <lineage>
        <taxon>Eukaryota</taxon>
        <taxon>Metazoa</taxon>
        <taxon>Chordata</taxon>
        <taxon>Craniata</taxon>
        <taxon>Vertebrata</taxon>
        <taxon>Euteleostomi</taxon>
        <taxon>Archelosauria</taxon>
        <taxon>Archosauria</taxon>
        <taxon>Crocodylia</taxon>
        <taxon>Alligatoridae</taxon>
        <taxon>Alligatorinae</taxon>
        <taxon>Alligator</taxon>
    </lineage>
</organism>
<feature type="transmembrane region" description="Helical" evidence="10">
    <location>
        <begin position="58"/>
        <end position="78"/>
    </location>
</feature>
<dbReference type="SUPFAM" id="SSF81321">
    <property type="entry name" value="Family A G protein-coupled receptor-like"/>
    <property type="match status" value="1"/>
</dbReference>
<keyword evidence="6 10" id="KW-0472">Membrane</keyword>
<comment type="function">
    <text evidence="1">Odorant receptor.</text>
</comment>
<dbReference type="PRINTS" id="PR00245">
    <property type="entry name" value="OLFACTORYR"/>
</dbReference>
<keyword evidence="8 9" id="KW-0807">Transducer</keyword>
<dbReference type="PROSITE" id="PS00237">
    <property type="entry name" value="G_PROTEIN_RECEP_F1_1"/>
    <property type="match status" value="1"/>
</dbReference>
<keyword evidence="10" id="KW-0552">Olfaction</keyword>
<comment type="subcellular location">
    <subcellularLocation>
        <location evidence="10">Cell membrane</location>
        <topology evidence="10">Multi-pass membrane protein</topology>
    </subcellularLocation>
    <subcellularLocation>
        <location evidence="2">Membrane</location>
        <topology evidence="2">Multi-pass membrane protein</topology>
    </subcellularLocation>
</comment>
<dbReference type="AlphaFoldDB" id="A0A3Q0HGN2"/>
<evidence type="ECO:0000256" key="10">
    <source>
        <dbReference type="RuleBase" id="RU363047"/>
    </source>
</evidence>
<accession>A0A3Q0HGN2</accession>
<dbReference type="Gene3D" id="1.20.1070.10">
    <property type="entry name" value="Rhodopsin 7-helix transmembrane proteins"/>
    <property type="match status" value="1"/>
</dbReference>
<dbReference type="GO" id="GO:0004930">
    <property type="term" value="F:G protein-coupled receptor activity"/>
    <property type="evidence" value="ECO:0007669"/>
    <property type="project" value="UniProtKB-KW"/>
</dbReference>
<feature type="transmembrane region" description="Helical" evidence="10">
    <location>
        <begin position="242"/>
        <end position="261"/>
    </location>
</feature>
<proteinExistence type="inferred from homology"/>
<evidence type="ECO:0000256" key="3">
    <source>
        <dbReference type="ARBA" id="ARBA00022692"/>
    </source>
</evidence>
<keyword evidence="10" id="KW-1003">Cell membrane</keyword>
<dbReference type="InterPro" id="IPR000276">
    <property type="entry name" value="GPCR_Rhodpsn"/>
</dbReference>
<dbReference type="Proteomes" id="UP000189705">
    <property type="component" value="Unplaced"/>
</dbReference>
<dbReference type="InterPro" id="IPR017452">
    <property type="entry name" value="GPCR_Rhodpsn_7TM"/>
</dbReference>
<evidence type="ECO:0000256" key="6">
    <source>
        <dbReference type="ARBA" id="ARBA00023136"/>
    </source>
</evidence>
<feature type="transmembrane region" description="Helical" evidence="10">
    <location>
        <begin position="273"/>
        <end position="292"/>
    </location>
</feature>
<dbReference type="Pfam" id="PF13853">
    <property type="entry name" value="7tm_4"/>
    <property type="match status" value="1"/>
</dbReference>
<feature type="transmembrane region" description="Helical" evidence="10">
    <location>
        <begin position="98"/>
        <end position="118"/>
    </location>
</feature>
<evidence type="ECO:0000256" key="5">
    <source>
        <dbReference type="ARBA" id="ARBA00023040"/>
    </source>
</evidence>
<keyword evidence="10" id="KW-0716">Sensory transduction</keyword>
<evidence type="ECO:0000259" key="11">
    <source>
        <dbReference type="PROSITE" id="PS50262"/>
    </source>
</evidence>
<keyword evidence="12" id="KW-1185">Reference proteome</keyword>
<dbReference type="InParanoid" id="A0A3Q0HGN2"/>
<evidence type="ECO:0000256" key="2">
    <source>
        <dbReference type="ARBA" id="ARBA00004141"/>
    </source>
</evidence>
<keyword evidence="5 9" id="KW-0297">G-protein coupled receptor</keyword>
<dbReference type="PANTHER" id="PTHR48018">
    <property type="entry name" value="OLFACTORY RECEPTOR"/>
    <property type="match status" value="1"/>
</dbReference>
<dbReference type="GO" id="GO:0005886">
    <property type="term" value="C:plasma membrane"/>
    <property type="evidence" value="ECO:0007669"/>
    <property type="project" value="UniProtKB-SubCell"/>
</dbReference>
<evidence type="ECO:0000313" key="12">
    <source>
        <dbReference type="Proteomes" id="UP000189705"/>
    </source>
</evidence>
<keyword evidence="7 9" id="KW-0675">Receptor</keyword>
<evidence type="ECO:0000256" key="7">
    <source>
        <dbReference type="ARBA" id="ARBA00023170"/>
    </source>
</evidence>